<dbReference type="HOGENOM" id="CLU_069356_45_0_9"/>
<dbReference type="Gene3D" id="1.10.10.60">
    <property type="entry name" value="Homeodomain-like"/>
    <property type="match status" value="1"/>
</dbReference>
<dbReference type="GO" id="GO:0006355">
    <property type="term" value="P:regulation of DNA-templated transcription"/>
    <property type="evidence" value="ECO:0007669"/>
    <property type="project" value="UniProtKB-ARBA"/>
</dbReference>
<dbReference type="Gene3D" id="1.10.357.10">
    <property type="entry name" value="Tetracycline Repressor, domain 2"/>
    <property type="match status" value="1"/>
</dbReference>
<feature type="DNA-binding region" description="H-T-H motif" evidence="2">
    <location>
        <begin position="73"/>
        <end position="92"/>
    </location>
</feature>
<dbReference type="InterPro" id="IPR023772">
    <property type="entry name" value="DNA-bd_HTH_TetR-type_CS"/>
</dbReference>
<proteinExistence type="predicted"/>
<accession>R2VIB2</accession>
<dbReference type="PROSITE" id="PS01081">
    <property type="entry name" value="HTH_TETR_1"/>
    <property type="match status" value="1"/>
</dbReference>
<protein>
    <recommendedName>
        <fullName evidence="3">HTH tetR-type domain-containing protein</fullName>
    </recommendedName>
</protein>
<dbReference type="PATRIC" id="fig|1158614.3.peg.1791"/>
<evidence type="ECO:0000313" key="6">
    <source>
        <dbReference type="Proteomes" id="UP000013750"/>
    </source>
</evidence>
<feature type="domain" description="HTH tetR-type" evidence="3">
    <location>
        <begin position="50"/>
        <end position="110"/>
    </location>
</feature>
<dbReference type="PROSITE" id="PS50977">
    <property type="entry name" value="HTH_TETR_2"/>
    <property type="match status" value="1"/>
</dbReference>
<keyword evidence="7" id="KW-1185">Reference proteome</keyword>
<dbReference type="SUPFAM" id="SSF46689">
    <property type="entry name" value="Homeodomain-like"/>
    <property type="match status" value="1"/>
</dbReference>
<dbReference type="PRINTS" id="PR00455">
    <property type="entry name" value="HTHTETR"/>
</dbReference>
<reference evidence="4 6" key="1">
    <citation type="submission" date="2013-02" db="EMBL/GenBank/DDBJ databases">
        <title>The Genome Sequence of Enterococcus gilvus ATCC BAA-350.</title>
        <authorList>
            <consortium name="The Broad Institute Genome Sequencing Platform"/>
            <consortium name="The Broad Institute Genome Sequencing Center for Infectious Disease"/>
            <person name="Earl A.M."/>
            <person name="Gilmore M.S."/>
            <person name="Lebreton F."/>
            <person name="Walker B."/>
            <person name="Young S.K."/>
            <person name="Zeng Q."/>
            <person name="Gargeya S."/>
            <person name="Fitzgerald M."/>
            <person name="Haas B."/>
            <person name="Abouelleil A."/>
            <person name="Alvarado L."/>
            <person name="Arachchi H.M."/>
            <person name="Berlin A.M."/>
            <person name="Chapman S.B."/>
            <person name="Dewar J."/>
            <person name="Goldberg J."/>
            <person name="Griggs A."/>
            <person name="Gujja S."/>
            <person name="Hansen M."/>
            <person name="Howarth C."/>
            <person name="Imamovic A."/>
            <person name="Larimer J."/>
            <person name="McCowan C."/>
            <person name="Murphy C."/>
            <person name="Neiman D."/>
            <person name="Pearson M."/>
            <person name="Priest M."/>
            <person name="Roberts A."/>
            <person name="Saif S."/>
            <person name="Shea T."/>
            <person name="Sisk P."/>
            <person name="Sykes S."/>
            <person name="Wortman J."/>
            <person name="Nusbaum C."/>
            <person name="Birren B."/>
        </authorList>
    </citation>
    <scope>NUCLEOTIDE SEQUENCE [LARGE SCALE GENOMIC DNA]</scope>
    <source>
        <strain evidence="4 6">ATCC BAA-350</strain>
    </source>
</reference>
<dbReference type="AlphaFoldDB" id="R2VIB2"/>
<evidence type="ECO:0000256" key="1">
    <source>
        <dbReference type="ARBA" id="ARBA00023125"/>
    </source>
</evidence>
<dbReference type="Proteomes" id="UP000013750">
    <property type="component" value="Unassembled WGS sequence"/>
</dbReference>
<evidence type="ECO:0000256" key="2">
    <source>
        <dbReference type="PROSITE-ProRule" id="PRU00335"/>
    </source>
</evidence>
<dbReference type="PANTHER" id="PTHR30328">
    <property type="entry name" value="TRANSCRIPTIONAL REPRESSOR"/>
    <property type="match status" value="1"/>
</dbReference>
<reference evidence="5 7" key="2">
    <citation type="submission" date="2013-03" db="EMBL/GenBank/DDBJ databases">
        <title>The Genome Sequence of Enterococcus gilvus ATCC BAA-350 (PacBio/Illumina hybrid assembly).</title>
        <authorList>
            <consortium name="The Broad Institute Genomics Platform"/>
            <consortium name="The Broad Institute Genome Sequencing Center for Infectious Disease"/>
            <person name="Earl A."/>
            <person name="Russ C."/>
            <person name="Gilmore M."/>
            <person name="Surin D."/>
            <person name="Walker B."/>
            <person name="Young S."/>
            <person name="Zeng Q."/>
            <person name="Gargeya S."/>
            <person name="Fitzgerald M."/>
            <person name="Haas B."/>
            <person name="Abouelleil A."/>
            <person name="Allen A.W."/>
            <person name="Alvarado L."/>
            <person name="Arachchi H.M."/>
            <person name="Berlin A.M."/>
            <person name="Chapman S.B."/>
            <person name="Gainer-Dewar J."/>
            <person name="Goldberg J."/>
            <person name="Griggs A."/>
            <person name="Gujja S."/>
            <person name="Hansen M."/>
            <person name="Howarth C."/>
            <person name="Imamovic A."/>
            <person name="Ireland A."/>
            <person name="Larimer J."/>
            <person name="McCowan C."/>
            <person name="Murphy C."/>
            <person name="Pearson M."/>
            <person name="Poon T.W."/>
            <person name="Priest M."/>
            <person name="Roberts A."/>
            <person name="Saif S."/>
            <person name="Shea T."/>
            <person name="Sisk P."/>
            <person name="Sykes S."/>
            <person name="Wortman J."/>
            <person name="Nusbaum C."/>
            <person name="Birren B."/>
        </authorList>
    </citation>
    <scope>NUCLEOTIDE SEQUENCE [LARGE SCALE GENOMIC DNA]</scope>
    <source>
        <strain evidence="5 7">ATCC BAA-350</strain>
    </source>
</reference>
<dbReference type="InterPro" id="IPR001647">
    <property type="entry name" value="HTH_TetR"/>
</dbReference>
<dbReference type="SUPFAM" id="SSF48498">
    <property type="entry name" value="Tetracyclin repressor-like, C-terminal domain"/>
    <property type="match status" value="1"/>
</dbReference>
<dbReference type="InterPro" id="IPR050109">
    <property type="entry name" value="HTH-type_TetR-like_transc_reg"/>
</dbReference>
<organism evidence="4 6">
    <name type="scientific">Enterococcus gilvus ATCC BAA-350</name>
    <dbReference type="NCBI Taxonomy" id="1158614"/>
    <lineage>
        <taxon>Bacteria</taxon>
        <taxon>Bacillati</taxon>
        <taxon>Bacillota</taxon>
        <taxon>Bacilli</taxon>
        <taxon>Lactobacillales</taxon>
        <taxon>Enterococcaceae</taxon>
        <taxon>Enterococcus</taxon>
    </lineage>
</organism>
<dbReference type="InterPro" id="IPR036271">
    <property type="entry name" value="Tet_transcr_reg_TetR-rel_C_sf"/>
</dbReference>
<dbReference type="InterPro" id="IPR009057">
    <property type="entry name" value="Homeodomain-like_sf"/>
</dbReference>
<dbReference type="EMBL" id="ASWH01000001">
    <property type="protein sequence ID" value="EOW82866.1"/>
    <property type="molecule type" value="Genomic_DNA"/>
</dbReference>
<gene>
    <name evidence="5" type="ORF">I592_02187</name>
    <name evidence="4" type="ORF">UKC_01780</name>
</gene>
<sequence>MYGVKRNIDHLEINSILSADQFDLSGKYCYTLIDLTGKGVITLTELNTDEPKIQRILNAALREFSQRGYDEASTNRIAKAAGISKALMFHYVKSKEELFLLLLDYCQKKMTDDYWDKLDWQETDIFKRLLQSYTLQIDLMKKHPWIFDFTNLQVETKSAAINQKVAHKAKQQPSYCAEDVFDAIDETNFRTGLDVSRCKQLILWGNIGFTNEIVEEIKKTDYDQLDYQAITDKLTQYLEDLRSVFYEE</sequence>
<evidence type="ECO:0000259" key="3">
    <source>
        <dbReference type="PROSITE" id="PS50977"/>
    </source>
</evidence>
<evidence type="ECO:0000313" key="7">
    <source>
        <dbReference type="Proteomes" id="UP000014160"/>
    </source>
</evidence>
<name>R2VIB2_9ENTE</name>
<dbReference type="GO" id="GO:0003677">
    <property type="term" value="F:DNA binding"/>
    <property type="evidence" value="ECO:0007669"/>
    <property type="project" value="UniProtKB-UniRule"/>
</dbReference>
<comment type="caution">
    <text evidence="4">The sequence shown here is derived from an EMBL/GenBank/DDBJ whole genome shotgun (WGS) entry which is preliminary data.</text>
</comment>
<dbReference type="eggNOG" id="COG1309">
    <property type="taxonomic scope" value="Bacteria"/>
</dbReference>
<dbReference type="Pfam" id="PF00440">
    <property type="entry name" value="TetR_N"/>
    <property type="match status" value="1"/>
</dbReference>
<evidence type="ECO:0000313" key="4">
    <source>
        <dbReference type="EMBL" id="EOI57560.1"/>
    </source>
</evidence>
<keyword evidence="1 2" id="KW-0238">DNA-binding</keyword>
<evidence type="ECO:0000313" key="5">
    <source>
        <dbReference type="EMBL" id="EOW82866.1"/>
    </source>
</evidence>
<dbReference type="Proteomes" id="UP000014160">
    <property type="component" value="Unassembled WGS sequence"/>
</dbReference>
<dbReference type="EMBL" id="AJDQ01000006">
    <property type="protein sequence ID" value="EOI57560.1"/>
    <property type="molecule type" value="Genomic_DNA"/>
</dbReference>
<dbReference type="PANTHER" id="PTHR30328:SF54">
    <property type="entry name" value="HTH-TYPE TRANSCRIPTIONAL REPRESSOR SCO4008"/>
    <property type="match status" value="1"/>
</dbReference>